<gene>
    <name evidence="1" type="ORF">N7530_009449</name>
</gene>
<reference evidence="1" key="1">
    <citation type="submission" date="2022-12" db="EMBL/GenBank/DDBJ databases">
        <authorList>
            <person name="Petersen C."/>
        </authorList>
    </citation>
    <scope>NUCLEOTIDE SEQUENCE</scope>
    <source>
        <strain evidence="1">IBT 17660</strain>
    </source>
</reference>
<comment type="caution">
    <text evidence="1">The sequence shown here is derived from an EMBL/GenBank/DDBJ whole genome shotgun (WGS) entry which is preliminary data.</text>
</comment>
<dbReference type="EMBL" id="JAPWDO010000006">
    <property type="protein sequence ID" value="KAJ5465662.1"/>
    <property type="molecule type" value="Genomic_DNA"/>
</dbReference>
<accession>A0A9W9WIG9</accession>
<organism evidence="1 2">
    <name type="scientific">Penicillium desertorum</name>
    <dbReference type="NCBI Taxonomy" id="1303715"/>
    <lineage>
        <taxon>Eukaryota</taxon>
        <taxon>Fungi</taxon>
        <taxon>Dikarya</taxon>
        <taxon>Ascomycota</taxon>
        <taxon>Pezizomycotina</taxon>
        <taxon>Eurotiomycetes</taxon>
        <taxon>Eurotiomycetidae</taxon>
        <taxon>Eurotiales</taxon>
        <taxon>Aspergillaceae</taxon>
        <taxon>Penicillium</taxon>
    </lineage>
</organism>
<sequence length="109" mass="12388">MLNMLDQNNIIDEMELHVSVAPKDAQTFFENYLAAPLVTFVFVPWLAYTKLNKDPSLDRGGWFMPVEKTDIFSHARDGALDVHLPPKVEYPTWGAWAKAAPMQVVRSII</sequence>
<name>A0A9W9WIG9_9EURO</name>
<proteinExistence type="predicted"/>
<protein>
    <submittedName>
        <fullName evidence="1">Uncharacterized protein</fullName>
    </submittedName>
</protein>
<keyword evidence="2" id="KW-1185">Reference proteome</keyword>
<evidence type="ECO:0000313" key="1">
    <source>
        <dbReference type="EMBL" id="KAJ5465662.1"/>
    </source>
</evidence>
<reference evidence="1" key="2">
    <citation type="journal article" date="2023" name="IMA Fungus">
        <title>Comparative genomic study of the Penicillium genus elucidates a diverse pangenome and 15 lateral gene transfer events.</title>
        <authorList>
            <person name="Petersen C."/>
            <person name="Sorensen T."/>
            <person name="Nielsen M.R."/>
            <person name="Sondergaard T.E."/>
            <person name="Sorensen J.L."/>
            <person name="Fitzpatrick D.A."/>
            <person name="Frisvad J.C."/>
            <person name="Nielsen K.L."/>
        </authorList>
    </citation>
    <scope>NUCLEOTIDE SEQUENCE</scope>
    <source>
        <strain evidence="1">IBT 17660</strain>
    </source>
</reference>
<dbReference type="OrthoDB" id="3900342at2759"/>
<dbReference type="AlphaFoldDB" id="A0A9W9WIG9"/>
<evidence type="ECO:0000313" key="2">
    <source>
        <dbReference type="Proteomes" id="UP001147760"/>
    </source>
</evidence>
<dbReference type="Proteomes" id="UP001147760">
    <property type="component" value="Unassembled WGS sequence"/>
</dbReference>